<dbReference type="EMBL" id="VSSQ01000155">
    <property type="protein sequence ID" value="MPL81819.1"/>
    <property type="molecule type" value="Genomic_DNA"/>
</dbReference>
<name>A0A644URZ4_9ZZZZ</name>
<gene>
    <name evidence="3" type="ORF">SDC9_27749</name>
</gene>
<dbReference type="Pfam" id="PF01370">
    <property type="entry name" value="Epimerase"/>
    <property type="match status" value="1"/>
</dbReference>
<reference evidence="3" key="1">
    <citation type="submission" date="2019-08" db="EMBL/GenBank/DDBJ databases">
        <authorList>
            <person name="Kucharzyk K."/>
            <person name="Murdoch R.W."/>
            <person name="Higgins S."/>
            <person name="Loffler F."/>
        </authorList>
    </citation>
    <scope>NUCLEOTIDE SEQUENCE</scope>
</reference>
<dbReference type="Gene3D" id="3.40.50.720">
    <property type="entry name" value="NAD(P)-binding Rossmann-like Domain"/>
    <property type="match status" value="1"/>
</dbReference>
<protein>
    <submittedName>
        <fullName evidence="3">Epimerase family protein</fullName>
    </submittedName>
</protein>
<dbReference type="InterPro" id="IPR013549">
    <property type="entry name" value="DUF1731"/>
</dbReference>
<dbReference type="InterPro" id="IPR001509">
    <property type="entry name" value="Epimerase_deHydtase"/>
</dbReference>
<dbReference type="NCBIfam" id="TIGR01777">
    <property type="entry name" value="yfcH"/>
    <property type="match status" value="1"/>
</dbReference>
<organism evidence="3">
    <name type="scientific">bioreactor metagenome</name>
    <dbReference type="NCBI Taxonomy" id="1076179"/>
    <lineage>
        <taxon>unclassified sequences</taxon>
        <taxon>metagenomes</taxon>
        <taxon>ecological metagenomes</taxon>
    </lineage>
</organism>
<dbReference type="AlphaFoldDB" id="A0A644URZ4"/>
<dbReference type="PANTHER" id="PTHR11092:SF0">
    <property type="entry name" value="EPIMERASE FAMILY PROTEIN SDR39U1"/>
    <property type="match status" value="1"/>
</dbReference>
<accession>A0A644URZ4</accession>
<feature type="domain" description="NAD-dependent epimerase/dehydratase" evidence="1">
    <location>
        <begin position="7"/>
        <end position="219"/>
    </location>
</feature>
<dbReference type="InterPro" id="IPR036291">
    <property type="entry name" value="NAD(P)-bd_dom_sf"/>
</dbReference>
<dbReference type="Pfam" id="PF08338">
    <property type="entry name" value="DUF1731"/>
    <property type="match status" value="1"/>
</dbReference>
<sequence length="300" mass="33834">MAKKRTVLITGASGYISGHLQQKLKTQGYRVRTLTTNILNSNVEDCFYWNPENQDINRKAFDSVDYIIHLAGANIGAARWTKRRKQEILDSRVNATRFLFDKVLLYKVPLKAFISASATGYYGTVTSDTIFDEEAPAAHDFLGNVCFQWENAAARFQELGIRTVKIRTGVVLSNDAPALKKMLLPIKMGIGSSLGSGKQYIPWIHIDDLCEIYLKAIEDNTFTGPFNAVAPQHITNKEMMKTLSKILKKPFWFPAVPAFVLRILFGEMADILLKGSRVQPKKLLEKGFEYHFPEVGQILL</sequence>
<dbReference type="SUPFAM" id="SSF51735">
    <property type="entry name" value="NAD(P)-binding Rossmann-fold domains"/>
    <property type="match status" value="1"/>
</dbReference>
<evidence type="ECO:0000313" key="3">
    <source>
        <dbReference type="EMBL" id="MPL81819.1"/>
    </source>
</evidence>
<feature type="domain" description="DUF1731" evidence="2">
    <location>
        <begin position="256"/>
        <end position="297"/>
    </location>
</feature>
<dbReference type="PANTHER" id="PTHR11092">
    <property type="entry name" value="SUGAR NUCLEOTIDE EPIMERASE RELATED"/>
    <property type="match status" value="1"/>
</dbReference>
<evidence type="ECO:0000259" key="2">
    <source>
        <dbReference type="Pfam" id="PF08338"/>
    </source>
</evidence>
<proteinExistence type="predicted"/>
<comment type="caution">
    <text evidence="3">The sequence shown here is derived from an EMBL/GenBank/DDBJ whole genome shotgun (WGS) entry which is preliminary data.</text>
</comment>
<dbReference type="InterPro" id="IPR010099">
    <property type="entry name" value="SDR39U1"/>
</dbReference>
<evidence type="ECO:0000259" key="1">
    <source>
        <dbReference type="Pfam" id="PF01370"/>
    </source>
</evidence>